<evidence type="ECO:0000313" key="7">
    <source>
        <dbReference type="Proteomes" id="UP000827721"/>
    </source>
</evidence>
<keyword evidence="7" id="KW-1185">Reference proteome</keyword>
<evidence type="ECO:0000256" key="3">
    <source>
        <dbReference type="ARBA" id="ARBA00022679"/>
    </source>
</evidence>
<reference evidence="6 7" key="1">
    <citation type="submission" date="2021-02" db="EMBL/GenBank/DDBJ databases">
        <title>Plant Genome Project.</title>
        <authorList>
            <person name="Zhang R.-G."/>
        </authorList>
    </citation>
    <scope>NUCLEOTIDE SEQUENCE [LARGE SCALE GENOMIC DNA]</scope>
    <source>
        <tissue evidence="6">Leaves</tissue>
    </source>
</reference>
<evidence type="ECO:0000256" key="4">
    <source>
        <dbReference type="ARBA" id="ARBA00023136"/>
    </source>
</evidence>
<keyword evidence="2" id="KW-0328">Glycosyltransferase</keyword>
<dbReference type="PANTHER" id="PTHR31042">
    <property type="entry name" value="CORE-2/I-BRANCHING BETA-1,6-N-ACETYLGLUCOSAMINYLTRANSFERASE FAMILY PROTEIN-RELATED"/>
    <property type="match status" value="1"/>
</dbReference>
<sequence length="223" mass="25245">MIDTEKRRLAKALLDLSNQRFVLLSESRIPLFDFKIIYNYIINSRSSFLGSFDEPRKLGRGRYNPKMWPVINITHWRKDSQWFKLHSEYLAVHVVSDIKYYVVFKEYCRPRVTWTGIMFQHAYEIRERTDLGAEVGRACCELIPKDDALTKGLGGASGLIPEERLIWMKGGATGGWSGRRDVSTTIKGGLGGATGGWSGRKGTVDDDWAVSRLTVAVVGGLRR</sequence>
<evidence type="ECO:0000313" key="6">
    <source>
        <dbReference type="EMBL" id="KAH7556892.1"/>
    </source>
</evidence>
<dbReference type="PANTHER" id="PTHR31042:SF77">
    <property type="entry name" value="GLYCOSYLTRANSFERASE"/>
    <property type="match status" value="1"/>
</dbReference>
<keyword evidence="5" id="KW-0325">Glycoprotein</keyword>
<dbReference type="InterPro" id="IPR003406">
    <property type="entry name" value="Glyco_trans_14"/>
</dbReference>
<organism evidence="6 7">
    <name type="scientific">Xanthoceras sorbifolium</name>
    <dbReference type="NCBI Taxonomy" id="99658"/>
    <lineage>
        <taxon>Eukaryota</taxon>
        <taxon>Viridiplantae</taxon>
        <taxon>Streptophyta</taxon>
        <taxon>Embryophyta</taxon>
        <taxon>Tracheophyta</taxon>
        <taxon>Spermatophyta</taxon>
        <taxon>Magnoliopsida</taxon>
        <taxon>eudicotyledons</taxon>
        <taxon>Gunneridae</taxon>
        <taxon>Pentapetalae</taxon>
        <taxon>rosids</taxon>
        <taxon>malvids</taxon>
        <taxon>Sapindales</taxon>
        <taxon>Sapindaceae</taxon>
        <taxon>Xanthoceroideae</taxon>
        <taxon>Xanthoceras</taxon>
    </lineage>
</organism>
<evidence type="ECO:0000256" key="2">
    <source>
        <dbReference type="ARBA" id="ARBA00022676"/>
    </source>
</evidence>
<dbReference type="Pfam" id="PF02485">
    <property type="entry name" value="Branch"/>
    <property type="match status" value="1"/>
</dbReference>
<gene>
    <name evidence="6" type="ORF">JRO89_XS11G0008300</name>
</gene>
<evidence type="ECO:0000256" key="1">
    <source>
        <dbReference type="ARBA" id="ARBA00004606"/>
    </source>
</evidence>
<dbReference type="EMBL" id="JAFEMO010000011">
    <property type="protein sequence ID" value="KAH7556892.1"/>
    <property type="molecule type" value="Genomic_DNA"/>
</dbReference>
<dbReference type="Proteomes" id="UP000827721">
    <property type="component" value="Unassembled WGS sequence"/>
</dbReference>
<name>A0ABQ8HEA7_9ROSI</name>
<keyword evidence="3" id="KW-0808">Transferase</keyword>
<accession>A0ABQ8HEA7</accession>
<comment type="caution">
    <text evidence="6">The sequence shown here is derived from an EMBL/GenBank/DDBJ whole genome shotgun (WGS) entry which is preliminary data.</text>
</comment>
<keyword evidence="4" id="KW-0472">Membrane</keyword>
<comment type="subcellular location">
    <subcellularLocation>
        <location evidence="1">Membrane</location>
        <topology evidence="1">Single-pass type II membrane protein</topology>
    </subcellularLocation>
</comment>
<dbReference type="InterPro" id="IPR044174">
    <property type="entry name" value="BC10-like"/>
</dbReference>
<protein>
    <submittedName>
        <fullName evidence="6">Uncharacterized protein</fullName>
    </submittedName>
</protein>
<evidence type="ECO:0000256" key="5">
    <source>
        <dbReference type="ARBA" id="ARBA00023180"/>
    </source>
</evidence>
<proteinExistence type="predicted"/>